<sequence length="520" mass="59749">MSFVKYEENRENISSGITTLKPLSLKQPDVALENSHVEENKCEPPQVASDKETIQVSYQKAKEQLAEGIATKLITTFIEDAVDVVCRIASHQHRQTETKSQNGVEAHRQVGAEDTIHEMKPKKEQGITGEVLKRISHMLSNVLLEDALHTVIQIYRRPIVMVRCSRPREEIQAVSDQNVVSKKVSSILASLDCPKSPKERYRPQDLMVLSVVPDDVEEVTDHSSTALEDIQLGPVLNTFHDQQTELFDDQEWFEDDLGLSSKGRQDDQLLLQQQLLLEQYQQYFYRQIPNKPPPPYTPPQSTTPRSKVDLQKAAQPKAFSFVPQSYEELKEITDKTAVDVFDKLVLGHNLWDIHCNDQFFQEESNNREVTILSQQSFRTFIFNLIKEITADLYHIGCQEVLPLWVRRQQLTPKPPLPSCASQFTTTVENCVAQKLGFKPCNKSNISSRCGFKKLVRKKRDFVDTILIQELKEEEQEWVCYDEDEVTVKIQISSAIFNFLLDDAIHLAKRLFERTTHLLEK</sequence>
<reference evidence="3" key="1">
    <citation type="submission" date="2025-08" db="UniProtKB">
        <authorList>
            <consortium name="RefSeq"/>
        </authorList>
    </citation>
    <scope>IDENTIFICATION</scope>
    <source>
        <tissue evidence="3">Muscle</tissue>
    </source>
</reference>
<protein>
    <submittedName>
        <fullName evidence="3">Centrosome-associated protein 350-like</fullName>
    </submittedName>
</protein>
<feature type="region of interest" description="Disordered" evidence="1">
    <location>
        <begin position="287"/>
        <end position="306"/>
    </location>
</feature>
<dbReference type="PANTHER" id="PTHR13958:SF3">
    <property type="entry name" value="CAP-GLY DOMAIN-CONTAINING PROTEIN-RELATED"/>
    <property type="match status" value="1"/>
</dbReference>
<dbReference type="GeneID" id="111087502"/>
<gene>
    <name evidence="3" type="primary">LOC111087502</name>
</gene>
<keyword evidence="2" id="KW-1185">Reference proteome</keyword>
<evidence type="ECO:0000256" key="1">
    <source>
        <dbReference type="SAM" id="MobiDB-lite"/>
    </source>
</evidence>
<dbReference type="InterPro" id="IPR028750">
    <property type="entry name" value="CEP350/CC187"/>
</dbReference>
<evidence type="ECO:0000313" key="3">
    <source>
        <dbReference type="RefSeq" id="XP_022250035.1"/>
    </source>
</evidence>
<organism evidence="2 3">
    <name type="scientific">Limulus polyphemus</name>
    <name type="common">Atlantic horseshoe crab</name>
    <dbReference type="NCBI Taxonomy" id="6850"/>
    <lineage>
        <taxon>Eukaryota</taxon>
        <taxon>Metazoa</taxon>
        <taxon>Ecdysozoa</taxon>
        <taxon>Arthropoda</taxon>
        <taxon>Chelicerata</taxon>
        <taxon>Merostomata</taxon>
        <taxon>Xiphosura</taxon>
        <taxon>Limulidae</taxon>
        <taxon>Limulus</taxon>
    </lineage>
</organism>
<proteinExistence type="predicted"/>
<name>A0ABM1T2C9_LIMPO</name>
<dbReference type="RefSeq" id="XP_022250035.1">
    <property type="nucleotide sequence ID" value="XM_022394327.1"/>
</dbReference>
<dbReference type="PANTHER" id="PTHR13958">
    <property type="entry name" value="CENTROSOME-ASSOCIATED PROTEIN 350"/>
    <property type="match status" value="1"/>
</dbReference>
<evidence type="ECO:0000313" key="2">
    <source>
        <dbReference type="Proteomes" id="UP000694941"/>
    </source>
</evidence>
<accession>A0ABM1T2C9</accession>
<dbReference type="Proteomes" id="UP000694941">
    <property type="component" value="Unplaced"/>
</dbReference>